<sequence length="214" mass="23611">MKKLAISNVEVNYIVEEVVKRLYGKKGILVEASGRHIHLSKDMVETLFGKGYKLTKKRDLSQPGQYLCEEKVTIIGPKGVMQNVSVLGPAREHTQVELSKGDAVSIGVNAPVRMSGDIKGSAPITLASKNAVARLEEGVIVAKRHIHITPEDASKYGVKDKENVMVKINGERSLIFDDVAVRVSDKFNTVLHLDYDEANACGYTKDTYCEIVKR</sequence>
<comment type="pathway">
    <text evidence="10">Polyol metabolism; 1,2-propanediol degradation.</text>
</comment>
<dbReference type="NCBIfam" id="NF040837">
    <property type="entry name" value="BMC_EutD_Gpos"/>
    <property type="match status" value="1"/>
</dbReference>
<name>A0A6M0H3Z5_9CLOT</name>
<dbReference type="Pfam" id="PF06130">
    <property type="entry name" value="PTAC"/>
    <property type="match status" value="1"/>
</dbReference>
<comment type="catalytic activity">
    <reaction evidence="9 10">
        <text>propanoyl-CoA + phosphate = propanoyl phosphate + CoA</text>
        <dbReference type="Rhea" id="RHEA:28046"/>
        <dbReference type="ChEBI" id="CHEBI:43474"/>
        <dbReference type="ChEBI" id="CHEBI:57287"/>
        <dbReference type="ChEBI" id="CHEBI:57392"/>
        <dbReference type="ChEBI" id="CHEBI:58933"/>
        <dbReference type="EC" id="2.3.1.222"/>
    </reaction>
</comment>
<dbReference type="AlphaFoldDB" id="A0A6M0H3Z5"/>
<dbReference type="InterPro" id="IPR008300">
    <property type="entry name" value="PTAC"/>
</dbReference>
<dbReference type="PIRSF" id="PIRSF010130">
    <property type="entry name" value="PduL"/>
    <property type="match status" value="1"/>
</dbReference>
<proteinExistence type="inferred from homology"/>
<comment type="caution">
    <text evidence="11">The sequence shown here is derived from an EMBL/GenBank/DDBJ whole genome shotgun (WGS) entry which is preliminary data.</text>
</comment>
<evidence type="ECO:0000256" key="1">
    <source>
        <dbReference type="ARBA" id="ARBA00001947"/>
    </source>
</evidence>
<evidence type="ECO:0000256" key="10">
    <source>
        <dbReference type="PIRNR" id="PIRNR010130"/>
    </source>
</evidence>
<keyword evidence="6" id="KW-0479">Metal-binding</keyword>
<protein>
    <recommendedName>
        <fullName evidence="4 10">Phosphate propanoyltransferase</fullName>
        <ecNumber evidence="3 10">2.3.1.222</ecNumber>
    </recommendedName>
</protein>
<dbReference type="GO" id="GO:0051144">
    <property type="term" value="P:1,2-propanediol catabolic process"/>
    <property type="evidence" value="ECO:0007669"/>
    <property type="project" value="UniProtKB-UniPathway"/>
</dbReference>
<dbReference type="PANTHER" id="PTHR39453">
    <property type="entry name" value="PHOSPHATE PROPANOYLTRANSFERASE"/>
    <property type="match status" value="1"/>
</dbReference>
<evidence type="ECO:0000256" key="9">
    <source>
        <dbReference type="ARBA" id="ARBA00047589"/>
    </source>
</evidence>
<keyword evidence="7" id="KW-0862">Zinc</keyword>
<evidence type="ECO:0000256" key="4">
    <source>
        <dbReference type="ARBA" id="ARBA00020837"/>
    </source>
</evidence>
<accession>A0A6M0H3Z5</accession>
<comment type="similarity">
    <text evidence="2 10">Belongs to the PduL family.</text>
</comment>
<evidence type="ECO:0000256" key="8">
    <source>
        <dbReference type="ARBA" id="ARBA00023315"/>
    </source>
</evidence>
<gene>
    <name evidence="11" type="ORF">G3M99_08035</name>
</gene>
<evidence type="ECO:0000256" key="5">
    <source>
        <dbReference type="ARBA" id="ARBA00022679"/>
    </source>
</evidence>
<keyword evidence="12" id="KW-1185">Reference proteome</keyword>
<evidence type="ECO:0000256" key="6">
    <source>
        <dbReference type="ARBA" id="ARBA00022723"/>
    </source>
</evidence>
<evidence type="ECO:0000256" key="7">
    <source>
        <dbReference type="ARBA" id="ARBA00022833"/>
    </source>
</evidence>
<evidence type="ECO:0000256" key="2">
    <source>
        <dbReference type="ARBA" id="ARBA00007342"/>
    </source>
</evidence>
<dbReference type="GO" id="GO:0016747">
    <property type="term" value="F:acyltransferase activity, transferring groups other than amino-acyl groups"/>
    <property type="evidence" value="ECO:0007669"/>
    <property type="project" value="InterPro"/>
</dbReference>
<evidence type="ECO:0000313" key="12">
    <source>
        <dbReference type="Proteomes" id="UP000481872"/>
    </source>
</evidence>
<dbReference type="NCBIfam" id="NF011652">
    <property type="entry name" value="PRK15070.1"/>
    <property type="match status" value="1"/>
</dbReference>
<keyword evidence="8 10" id="KW-0012">Acyltransferase</keyword>
<dbReference type="UniPathway" id="UPA00621"/>
<keyword evidence="5 10" id="KW-0808">Transferase</keyword>
<dbReference type="EMBL" id="JAAGPU010000012">
    <property type="protein sequence ID" value="NEU04803.1"/>
    <property type="molecule type" value="Genomic_DNA"/>
</dbReference>
<dbReference type="Proteomes" id="UP000481872">
    <property type="component" value="Unassembled WGS sequence"/>
</dbReference>
<evidence type="ECO:0000313" key="11">
    <source>
        <dbReference type="EMBL" id="NEU04803.1"/>
    </source>
</evidence>
<dbReference type="PANTHER" id="PTHR39453:SF1">
    <property type="entry name" value="PHOSPHATE PROPANOYLTRANSFERASE"/>
    <property type="match status" value="1"/>
</dbReference>
<evidence type="ECO:0000256" key="3">
    <source>
        <dbReference type="ARBA" id="ARBA00012206"/>
    </source>
</evidence>
<dbReference type="EC" id="2.3.1.222" evidence="3 10"/>
<reference evidence="11 12" key="1">
    <citation type="submission" date="2020-02" db="EMBL/GenBank/DDBJ databases">
        <title>Genome assembly of a novel Clostridium senegalense strain.</title>
        <authorList>
            <person name="Gupta T.B."/>
            <person name="Jauregui R."/>
            <person name="Maclean P."/>
            <person name="Nawarathana A."/>
            <person name="Brightwell G."/>
        </authorList>
    </citation>
    <scope>NUCLEOTIDE SEQUENCE [LARGE SCALE GENOMIC DNA]</scope>
    <source>
        <strain evidence="11 12">AGRFS4</strain>
    </source>
</reference>
<organism evidence="11 12">
    <name type="scientific">Clostridium senegalense</name>
    <dbReference type="NCBI Taxonomy" id="1465809"/>
    <lineage>
        <taxon>Bacteria</taxon>
        <taxon>Bacillati</taxon>
        <taxon>Bacillota</taxon>
        <taxon>Clostridia</taxon>
        <taxon>Eubacteriales</taxon>
        <taxon>Clostridiaceae</taxon>
        <taxon>Clostridium</taxon>
    </lineage>
</organism>
<dbReference type="GO" id="GO:0046872">
    <property type="term" value="F:metal ion binding"/>
    <property type="evidence" value="ECO:0007669"/>
    <property type="project" value="UniProtKB-KW"/>
</dbReference>
<comment type="function">
    <text evidence="10">Involved in 1,2-propanediol (1,2-PD) degradation by catalyzing the conversion of propanoyl-CoA to propanoyl-phosphate.</text>
</comment>
<comment type="cofactor">
    <cofactor evidence="1">
        <name>Zn(2+)</name>
        <dbReference type="ChEBI" id="CHEBI:29105"/>
    </cofactor>
</comment>